<dbReference type="Proteomes" id="UP000243723">
    <property type="component" value="Unassembled WGS sequence"/>
</dbReference>
<keyword evidence="6 8" id="KW-0472">Membrane</keyword>
<dbReference type="AlphaFoldDB" id="A0A2P8AFG8"/>
<feature type="region of interest" description="Disordered" evidence="7">
    <location>
        <begin position="1"/>
        <end position="84"/>
    </location>
</feature>
<dbReference type="GO" id="GO:0012505">
    <property type="term" value="C:endomembrane system"/>
    <property type="evidence" value="ECO:0007669"/>
    <property type="project" value="UniProtKB-SubCell"/>
</dbReference>
<organism evidence="10 11">
    <name type="scientific">Elsinoe australis</name>
    <dbReference type="NCBI Taxonomy" id="40998"/>
    <lineage>
        <taxon>Eukaryota</taxon>
        <taxon>Fungi</taxon>
        <taxon>Dikarya</taxon>
        <taxon>Ascomycota</taxon>
        <taxon>Pezizomycotina</taxon>
        <taxon>Dothideomycetes</taxon>
        <taxon>Dothideomycetidae</taxon>
        <taxon>Myriangiales</taxon>
        <taxon>Elsinoaceae</taxon>
        <taxon>Elsinoe</taxon>
    </lineage>
</organism>
<feature type="transmembrane region" description="Helical" evidence="8">
    <location>
        <begin position="101"/>
        <end position="124"/>
    </location>
</feature>
<dbReference type="GO" id="GO:0022857">
    <property type="term" value="F:transmembrane transporter activity"/>
    <property type="evidence" value="ECO:0007669"/>
    <property type="project" value="InterPro"/>
</dbReference>
<dbReference type="Gene3D" id="1.20.1250.20">
    <property type="entry name" value="MFS general substrate transporter like domains"/>
    <property type="match status" value="2"/>
</dbReference>
<evidence type="ECO:0000256" key="2">
    <source>
        <dbReference type="ARBA" id="ARBA00008335"/>
    </source>
</evidence>
<accession>A0A2P8AFG8</accession>
<evidence type="ECO:0000313" key="11">
    <source>
        <dbReference type="Proteomes" id="UP000243723"/>
    </source>
</evidence>
<dbReference type="OrthoDB" id="413079at2759"/>
<dbReference type="InterPro" id="IPR036259">
    <property type="entry name" value="MFS_trans_sf"/>
</dbReference>
<name>A0A2P8AFG8_9PEZI</name>
<sequence length="489" mass="52113">MVYSSSSNGSATYVVLAPAPTQPPPSSVKTPRVTEHPGYTLGTAAPSDPRNDSDALSLGSLGRSVAHQTPRTTESSPPPSAADAAAPEYWNKPSINFWRTLAAFWSLFLTGMNDATYGAVIPYIESYYNLSYIVVSLIFLSPMAGYTSSAILNPWIHSRFGQRGVAIITPLCHIVAYIIVALRPPFPVLVVVYLLAGFGNGLADAAWNAWIGAMVNPNQLLGFLHALYGAGATVAPLAASGMIVQGGRMWYQWYWVMLGGAVVELVTGAWAFWGADGKAYRDSHPRTGTQKGSRLREALTDRKSARVIWLMAFFLLGYVGAEVALGGWIVLFMIRERAGAAFDSGVVATGFWLGITVGRLVLGFVTPRVGEKLSITIYLPLAAGLQLIFWLVPSFTVSAVAVALQGFFLGPMFPAAVVACTKLLPKHLHVSGIGFAAAFGGSGGAIFPFAIGALAQAKGVQVLQPIILALLVSILLLWLGLPKIEKKKD</sequence>
<feature type="transmembrane region" description="Helical" evidence="8">
    <location>
        <begin position="130"/>
        <end position="152"/>
    </location>
</feature>
<evidence type="ECO:0000256" key="8">
    <source>
        <dbReference type="SAM" id="Phobius"/>
    </source>
</evidence>
<feature type="transmembrane region" description="Helical" evidence="8">
    <location>
        <begin position="462"/>
        <end position="481"/>
    </location>
</feature>
<dbReference type="InterPro" id="IPR051788">
    <property type="entry name" value="MFS_Transporter"/>
</dbReference>
<dbReference type="FunFam" id="1.20.1250.20:FF:000308">
    <property type="entry name" value="MFS efflux transporter"/>
    <property type="match status" value="1"/>
</dbReference>
<comment type="subcellular location">
    <subcellularLocation>
        <location evidence="1">Endomembrane system</location>
        <topology evidence="1">Multi-pass membrane protein</topology>
    </subcellularLocation>
</comment>
<feature type="transmembrane region" description="Helical" evidence="8">
    <location>
        <begin position="433"/>
        <end position="456"/>
    </location>
</feature>
<feature type="transmembrane region" description="Helical" evidence="8">
    <location>
        <begin position="250"/>
        <end position="273"/>
    </location>
</feature>
<evidence type="ECO:0000256" key="7">
    <source>
        <dbReference type="SAM" id="MobiDB-lite"/>
    </source>
</evidence>
<comment type="similarity">
    <text evidence="2">Belongs to the major facilitator superfamily.</text>
</comment>
<reference evidence="10 11" key="1">
    <citation type="submission" date="2017-05" db="EMBL/GenBank/DDBJ databases">
        <title>Draft genome sequence of Elsinoe australis.</title>
        <authorList>
            <person name="Cheng Q."/>
        </authorList>
    </citation>
    <scope>NUCLEOTIDE SEQUENCE [LARGE SCALE GENOMIC DNA]</scope>
    <source>
        <strain evidence="10 11">NL1</strain>
    </source>
</reference>
<evidence type="ECO:0000256" key="1">
    <source>
        <dbReference type="ARBA" id="ARBA00004127"/>
    </source>
</evidence>
<evidence type="ECO:0000256" key="3">
    <source>
        <dbReference type="ARBA" id="ARBA00022448"/>
    </source>
</evidence>
<evidence type="ECO:0000256" key="4">
    <source>
        <dbReference type="ARBA" id="ARBA00022692"/>
    </source>
</evidence>
<dbReference type="Pfam" id="PF07690">
    <property type="entry name" value="MFS_1"/>
    <property type="match status" value="1"/>
</dbReference>
<comment type="caution">
    <text evidence="10">The sequence shown here is derived from an EMBL/GenBank/DDBJ whole genome shotgun (WGS) entry which is preliminary data.</text>
</comment>
<feature type="transmembrane region" description="Helical" evidence="8">
    <location>
        <begin position="164"/>
        <end position="182"/>
    </location>
</feature>
<dbReference type="PROSITE" id="PS50850">
    <property type="entry name" value="MFS"/>
    <property type="match status" value="1"/>
</dbReference>
<gene>
    <name evidence="10" type="ORF">B9Z65_3530</name>
</gene>
<dbReference type="SUPFAM" id="SSF103473">
    <property type="entry name" value="MFS general substrate transporter"/>
    <property type="match status" value="1"/>
</dbReference>
<dbReference type="EMBL" id="NHZQ01000010">
    <property type="protein sequence ID" value="PSK59206.1"/>
    <property type="molecule type" value="Genomic_DNA"/>
</dbReference>
<evidence type="ECO:0000256" key="5">
    <source>
        <dbReference type="ARBA" id="ARBA00022989"/>
    </source>
</evidence>
<evidence type="ECO:0000259" key="9">
    <source>
        <dbReference type="PROSITE" id="PS50850"/>
    </source>
</evidence>
<keyword evidence="11" id="KW-1185">Reference proteome</keyword>
<dbReference type="PANTHER" id="PTHR23514">
    <property type="entry name" value="BYPASS OF STOP CODON PROTEIN 6"/>
    <property type="match status" value="1"/>
</dbReference>
<dbReference type="InterPro" id="IPR020846">
    <property type="entry name" value="MFS_dom"/>
</dbReference>
<feature type="transmembrane region" description="Helical" evidence="8">
    <location>
        <begin position="223"/>
        <end position="244"/>
    </location>
</feature>
<protein>
    <recommendedName>
        <fullName evidence="9">Major facilitator superfamily (MFS) profile domain-containing protein</fullName>
    </recommendedName>
</protein>
<dbReference type="PANTHER" id="PTHR23514:SF3">
    <property type="entry name" value="BYPASS OF STOP CODON PROTEIN 6"/>
    <property type="match status" value="1"/>
</dbReference>
<feature type="transmembrane region" description="Helical" evidence="8">
    <location>
        <begin position="307"/>
        <end position="334"/>
    </location>
</feature>
<dbReference type="GO" id="GO:0016020">
    <property type="term" value="C:membrane"/>
    <property type="evidence" value="ECO:0007669"/>
    <property type="project" value="TreeGrafter"/>
</dbReference>
<feature type="transmembrane region" description="Helical" evidence="8">
    <location>
        <begin position="346"/>
        <end position="366"/>
    </location>
</feature>
<feature type="transmembrane region" description="Helical" evidence="8">
    <location>
        <begin position="188"/>
        <end position="211"/>
    </location>
</feature>
<feature type="domain" description="Major facilitator superfamily (MFS) profile" evidence="9">
    <location>
        <begin position="99"/>
        <end position="485"/>
    </location>
</feature>
<dbReference type="InterPro" id="IPR011701">
    <property type="entry name" value="MFS"/>
</dbReference>
<evidence type="ECO:0000313" key="10">
    <source>
        <dbReference type="EMBL" id="PSK59206.1"/>
    </source>
</evidence>
<dbReference type="FunFam" id="1.20.1250.20:FF:000286">
    <property type="entry name" value="MFS efflux transporter"/>
    <property type="match status" value="1"/>
</dbReference>
<evidence type="ECO:0000256" key="6">
    <source>
        <dbReference type="ARBA" id="ARBA00023136"/>
    </source>
</evidence>
<proteinExistence type="inferred from homology"/>
<keyword evidence="4 8" id="KW-0812">Transmembrane</keyword>
<keyword evidence="5 8" id="KW-1133">Transmembrane helix</keyword>
<feature type="transmembrane region" description="Helical" evidence="8">
    <location>
        <begin position="398"/>
        <end position="421"/>
    </location>
</feature>
<feature type="compositionally biased region" description="Polar residues" evidence="7">
    <location>
        <begin position="1"/>
        <end position="11"/>
    </location>
</feature>
<keyword evidence="3" id="KW-0813">Transport</keyword>